<evidence type="ECO:0000256" key="7">
    <source>
        <dbReference type="SAM" id="Phobius"/>
    </source>
</evidence>
<dbReference type="AlphaFoldDB" id="A0A6C0LHM0"/>
<dbReference type="GO" id="GO:0012505">
    <property type="term" value="C:endomembrane system"/>
    <property type="evidence" value="ECO:0007669"/>
    <property type="project" value="UniProtKB-SubCell"/>
</dbReference>
<dbReference type="GO" id="GO:0005737">
    <property type="term" value="C:cytoplasm"/>
    <property type="evidence" value="ECO:0007669"/>
    <property type="project" value="UniProtKB-ARBA"/>
</dbReference>
<dbReference type="GO" id="GO:0015250">
    <property type="term" value="F:water channel activity"/>
    <property type="evidence" value="ECO:0007669"/>
    <property type="project" value="TreeGrafter"/>
</dbReference>
<dbReference type="GO" id="GO:0019755">
    <property type="term" value="P:one-carbon compound transport"/>
    <property type="evidence" value="ECO:0007669"/>
    <property type="project" value="UniProtKB-ARBA"/>
</dbReference>
<dbReference type="SUPFAM" id="SSF81338">
    <property type="entry name" value="Aquaporin-like"/>
    <property type="match status" value="1"/>
</dbReference>
<protein>
    <recommendedName>
        <fullName evidence="9">Major intrinsic protein</fullName>
    </recommendedName>
</protein>
<keyword evidence="6 7" id="KW-0472">Membrane</keyword>
<comment type="subcellular location">
    <subcellularLocation>
        <location evidence="1">Endomembrane system</location>
        <topology evidence="1">Multi-pass membrane protein</topology>
    </subcellularLocation>
</comment>
<evidence type="ECO:0000256" key="6">
    <source>
        <dbReference type="ARBA" id="ARBA00023136"/>
    </source>
</evidence>
<name>A0A6C0LHM0_9ZZZZ</name>
<feature type="transmembrane region" description="Helical" evidence="7">
    <location>
        <begin position="67"/>
        <end position="89"/>
    </location>
</feature>
<dbReference type="GO" id="GO:0016020">
    <property type="term" value="C:membrane"/>
    <property type="evidence" value="ECO:0007669"/>
    <property type="project" value="InterPro"/>
</dbReference>
<proteinExistence type="predicted"/>
<evidence type="ECO:0000256" key="4">
    <source>
        <dbReference type="ARBA" id="ARBA00022737"/>
    </source>
</evidence>
<feature type="transmembrane region" description="Helical" evidence="7">
    <location>
        <begin position="5"/>
        <end position="23"/>
    </location>
</feature>
<evidence type="ECO:0008006" key="9">
    <source>
        <dbReference type="Google" id="ProtNLM"/>
    </source>
</evidence>
<dbReference type="PANTHER" id="PTHR45665">
    <property type="entry name" value="AQUAPORIN-8"/>
    <property type="match status" value="1"/>
</dbReference>
<evidence type="ECO:0000256" key="2">
    <source>
        <dbReference type="ARBA" id="ARBA00022448"/>
    </source>
</evidence>
<sequence length="95" mass="9863">MKSQALIVEILGTFIFLSIILSAVAESSYGPIAIAVGLLAAIYFGGKISGGHYNPAVSIMMLFKGNISLSTAIGYIIAQITGGLLALLVNSYLIL</sequence>
<keyword evidence="4" id="KW-0677">Repeat</keyword>
<evidence type="ECO:0000256" key="3">
    <source>
        <dbReference type="ARBA" id="ARBA00022692"/>
    </source>
</evidence>
<keyword evidence="5 7" id="KW-1133">Transmembrane helix</keyword>
<reference evidence="8" key="1">
    <citation type="journal article" date="2020" name="Nature">
        <title>Giant virus diversity and host interactions through global metagenomics.</title>
        <authorList>
            <person name="Schulz F."/>
            <person name="Roux S."/>
            <person name="Paez-Espino D."/>
            <person name="Jungbluth S."/>
            <person name="Walsh D.A."/>
            <person name="Denef V.J."/>
            <person name="McMahon K.D."/>
            <person name="Konstantinidis K.T."/>
            <person name="Eloe-Fadrosh E.A."/>
            <person name="Kyrpides N.C."/>
            <person name="Woyke T."/>
        </authorList>
    </citation>
    <scope>NUCLEOTIDE SEQUENCE</scope>
    <source>
        <strain evidence="8">GVMAG-M-3300027804-48</strain>
    </source>
</reference>
<evidence type="ECO:0000313" key="8">
    <source>
        <dbReference type="EMBL" id="QHU29505.1"/>
    </source>
</evidence>
<dbReference type="InterPro" id="IPR023271">
    <property type="entry name" value="Aquaporin-like"/>
</dbReference>
<keyword evidence="3 7" id="KW-0812">Transmembrane</keyword>
<evidence type="ECO:0000256" key="5">
    <source>
        <dbReference type="ARBA" id="ARBA00022989"/>
    </source>
</evidence>
<dbReference type="Pfam" id="PF00230">
    <property type="entry name" value="MIP"/>
    <property type="match status" value="1"/>
</dbReference>
<feature type="transmembrane region" description="Helical" evidence="7">
    <location>
        <begin position="29"/>
        <end position="46"/>
    </location>
</feature>
<dbReference type="EMBL" id="MN740490">
    <property type="protein sequence ID" value="QHU29505.1"/>
    <property type="molecule type" value="Genomic_DNA"/>
</dbReference>
<dbReference type="InterPro" id="IPR000425">
    <property type="entry name" value="MIP"/>
</dbReference>
<dbReference type="InterPro" id="IPR034294">
    <property type="entry name" value="Aquaporin_transptr"/>
</dbReference>
<accession>A0A6C0LHM0</accession>
<dbReference type="Gene3D" id="1.20.1080.10">
    <property type="entry name" value="Glycerol uptake facilitator protein"/>
    <property type="match status" value="1"/>
</dbReference>
<keyword evidence="2" id="KW-0813">Transport</keyword>
<dbReference type="PANTHER" id="PTHR45665:SF9">
    <property type="entry name" value="AQUAPORIN-8"/>
    <property type="match status" value="1"/>
</dbReference>
<organism evidence="8">
    <name type="scientific">viral metagenome</name>
    <dbReference type="NCBI Taxonomy" id="1070528"/>
    <lineage>
        <taxon>unclassified sequences</taxon>
        <taxon>metagenomes</taxon>
        <taxon>organismal metagenomes</taxon>
    </lineage>
</organism>
<evidence type="ECO:0000256" key="1">
    <source>
        <dbReference type="ARBA" id="ARBA00004127"/>
    </source>
</evidence>
<dbReference type="PRINTS" id="PR00783">
    <property type="entry name" value="MINTRINSICP"/>
</dbReference>